<comment type="caution">
    <text evidence="4">The sequence shown here is derived from an EMBL/GenBank/DDBJ whole genome shotgun (WGS) entry which is preliminary data.</text>
</comment>
<sequence length="427" mass="47601">MDWAEHAICWHVYPLGFLGAPIHDIPADFAPQRRLRDLVPWLDDAIELGASALLLGPIFASASHGYDTVDYFRIDPRLGDEQDFDILVRECHQRGLRVILDGVFNHVGSDHPRYRQALEQGPHSDAASWFRIDFNAPGGPAAEVFEGHGALINLDHDSPAVVELVADVMNHWCERGADGWRLDAAYAVRPEFWAQVLPGVREAHPEIFVFGEVIHGDYVELVERSGWDSLTQYELWKAIWSSLKDVNFFELAHALRRHQEFCAQFAPVTFIGNHDVTRIAAQVGPERAVLAAVILMTVPGTPCVYYGDEYAATAVKEERAGGDDAVRPEFPSTPGELDNVTWLADGRWMLDVHRALISVRRRHPWLHRGVVQIGDLTNEGLSYEVSPPEGSDADGARLRVTLDNEAPSARIVAVTGDGDELLFEYHG</sequence>
<dbReference type="Gene3D" id="3.20.20.80">
    <property type="entry name" value="Glycosidases"/>
    <property type="match status" value="1"/>
</dbReference>
<dbReference type="EMBL" id="BAHD01000021">
    <property type="protein sequence ID" value="GAB95468.1"/>
    <property type="molecule type" value="Genomic_DNA"/>
</dbReference>
<protein>
    <submittedName>
        <fullName evidence="4">Putative glycoside hydrolase</fullName>
    </submittedName>
</protein>
<evidence type="ECO:0000313" key="5">
    <source>
        <dbReference type="Proteomes" id="UP000008366"/>
    </source>
</evidence>
<feature type="domain" description="Glycosyl hydrolase family 13 catalytic" evidence="3">
    <location>
        <begin position="11"/>
        <end position="360"/>
    </location>
</feature>
<dbReference type="InterPro" id="IPR017853">
    <property type="entry name" value="GH"/>
</dbReference>
<proteinExistence type="predicted"/>
<reference evidence="4 5" key="1">
    <citation type="submission" date="2012-08" db="EMBL/GenBank/DDBJ databases">
        <title>Whole genome shotgun sequence of Kineosphaera limosa NBRC 100340.</title>
        <authorList>
            <person name="Yoshida I."/>
            <person name="Isaki S."/>
            <person name="Hosoyama A."/>
            <person name="Tsuchikane K."/>
            <person name="Katsumata H."/>
            <person name="Ando Y."/>
            <person name="Ohji S."/>
            <person name="Hamada M."/>
            <person name="Tamura T."/>
            <person name="Yamazoe A."/>
            <person name="Yamazaki S."/>
            <person name="Fujita N."/>
        </authorList>
    </citation>
    <scope>NUCLEOTIDE SEQUENCE [LARGE SCALE GENOMIC DNA]</scope>
    <source>
        <strain evidence="4 5">NBRC 100340</strain>
    </source>
</reference>
<dbReference type="SUPFAM" id="SSF51445">
    <property type="entry name" value="(Trans)glycosidases"/>
    <property type="match status" value="1"/>
</dbReference>
<gene>
    <name evidence="4" type="ORF">KILIM_021_00080</name>
</gene>
<keyword evidence="1 4" id="KW-0378">Hydrolase</keyword>
<dbReference type="RefSeq" id="WP_006592000.1">
    <property type="nucleotide sequence ID" value="NZ_BAHD01000021.1"/>
</dbReference>
<dbReference type="PANTHER" id="PTHR10357">
    <property type="entry name" value="ALPHA-AMYLASE FAMILY MEMBER"/>
    <property type="match status" value="1"/>
</dbReference>
<dbReference type="InterPro" id="IPR006047">
    <property type="entry name" value="GH13_cat_dom"/>
</dbReference>
<dbReference type="eggNOG" id="COG0366">
    <property type="taxonomic scope" value="Bacteria"/>
</dbReference>
<evidence type="ECO:0000256" key="2">
    <source>
        <dbReference type="ARBA" id="ARBA00023295"/>
    </source>
</evidence>
<dbReference type="SMART" id="SM00642">
    <property type="entry name" value="Aamy"/>
    <property type="match status" value="1"/>
</dbReference>
<dbReference type="OrthoDB" id="9802433at2"/>
<keyword evidence="2" id="KW-0326">Glycosidase</keyword>
<dbReference type="Pfam" id="PF00128">
    <property type="entry name" value="Alpha-amylase"/>
    <property type="match status" value="1"/>
</dbReference>
<evidence type="ECO:0000259" key="3">
    <source>
        <dbReference type="SMART" id="SM00642"/>
    </source>
</evidence>
<dbReference type="AlphaFoldDB" id="K6VGZ6"/>
<dbReference type="Proteomes" id="UP000008366">
    <property type="component" value="Unassembled WGS sequence"/>
</dbReference>
<keyword evidence="5" id="KW-1185">Reference proteome</keyword>
<evidence type="ECO:0000256" key="1">
    <source>
        <dbReference type="ARBA" id="ARBA00022801"/>
    </source>
</evidence>
<dbReference type="GO" id="GO:0016798">
    <property type="term" value="F:hydrolase activity, acting on glycosyl bonds"/>
    <property type="evidence" value="ECO:0007669"/>
    <property type="project" value="UniProtKB-KW"/>
</dbReference>
<dbReference type="CDD" id="cd11354">
    <property type="entry name" value="AmyAc_bac_CMD_like"/>
    <property type="match status" value="1"/>
</dbReference>
<evidence type="ECO:0000313" key="4">
    <source>
        <dbReference type="EMBL" id="GAB95468.1"/>
    </source>
</evidence>
<dbReference type="GO" id="GO:0005975">
    <property type="term" value="P:carbohydrate metabolic process"/>
    <property type="evidence" value="ECO:0007669"/>
    <property type="project" value="InterPro"/>
</dbReference>
<name>K6VGZ6_9MICO</name>
<organism evidence="4 5">
    <name type="scientific">Kineosphaera limosa NBRC 100340</name>
    <dbReference type="NCBI Taxonomy" id="1184609"/>
    <lineage>
        <taxon>Bacteria</taxon>
        <taxon>Bacillati</taxon>
        <taxon>Actinomycetota</taxon>
        <taxon>Actinomycetes</taxon>
        <taxon>Micrococcales</taxon>
        <taxon>Dermatophilaceae</taxon>
        <taxon>Kineosphaera</taxon>
    </lineage>
</organism>
<dbReference type="PANTHER" id="PTHR10357:SF210">
    <property type="entry name" value="MALTODEXTRIN GLUCOSIDASE"/>
    <property type="match status" value="1"/>
</dbReference>
<accession>K6VGZ6</accession>
<dbReference type="STRING" id="1184609.KILIM_021_00080"/>